<evidence type="ECO:0000313" key="2">
    <source>
        <dbReference type="EMBL" id="RAS59573.1"/>
    </source>
</evidence>
<feature type="region of interest" description="Disordered" evidence="1">
    <location>
        <begin position="147"/>
        <end position="170"/>
    </location>
</feature>
<evidence type="ECO:0000256" key="1">
    <source>
        <dbReference type="SAM" id="MobiDB-lite"/>
    </source>
</evidence>
<dbReference type="EMBL" id="QLTT01000014">
    <property type="protein sequence ID" value="RAS59573.1"/>
    <property type="molecule type" value="Genomic_DNA"/>
</dbReference>
<gene>
    <name evidence="2" type="ORF">C8D87_114185</name>
</gene>
<organism evidence="2 3">
    <name type="scientific">Lentzea atacamensis</name>
    <dbReference type="NCBI Taxonomy" id="531938"/>
    <lineage>
        <taxon>Bacteria</taxon>
        <taxon>Bacillati</taxon>
        <taxon>Actinomycetota</taxon>
        <taxon>Actinomycetes</taxon>
        <taxon>Pseudonocardiales</taxon>
        <taxon>Pseudonocardiaceae</taxon>
        <taxon>Lentzea</taxon>
    </lineage>
</organism>
<dbReference type="Proteomes" id="UP000248714">
    <property type="component" value="Unassembled WGS sequence"/>
</dbReference>
<evidence type="ECO:0000313" key="3">
    <source>
        <dbReference type="Proteomes" id="UP000248714"/>
    </source>
</evidence>
<reference evidence="2 3" key="1">
    <citation type="submission" date="2018-06" db="EMBL/GenBank/DDBJ databases">
        <title>Genomic Encyclopedia of Type Strains, Phase IV (KMG-IV): sequencing the most valuable type-strain genomes for metagenomic binning, comparative biology and taxonomic classification.</title>
        <authorList>
            <person name="Goeker M."/>
        </authorList>
    </citation>
    <scope>NUCLEOTIDE SEQUENCE [LARGE SCALE GENOMIC DNA]</scope>
    <source>
        <strain evidence="2 3">DSM 45479</strain>
    </source>
</reference>
<name>A0ABX9DWA2_9PSEU</name>
<dbReference type="RefSeq" id="WP_112232075.1">
    <property type="nucleotide sequence ID" value="NZ_QLTT01000014.1"/>
</dbReference>
<sequence length="170" mass="18696">MTAVAYNPEHDLSGTGRGRGVFEPLVPAENLTEQTTRIPLIPASRDEDTEMVVRTGLGWIWPLWHRFDPTAKVRELRDPEGLHGQAGGWFVFAVCDMVACPDESTAPASVQDCPVCFADDSGHLFVWDRSGGHTVAKCILPGCEKTDAETRDPNTGRRRRCVSSTREVSS</sequence>
<proteinExistence type="predicted"/>
<protein>
    <submittedName>
        <fullName evidence="2">Uncharacterized protein</fullName>
    </submittedName>
</protein>
<comment type="caution">
    <text evidence="2">The sequence shown here is derived from an EMBL/GenBank/DDBJ whole genome shotgun (WGS) entry which is preliminary data.</text>
</comment>
<keyword evidence="3" id="KW-1185">Reference proteome</keyword>
<accession>A0ABX9DWA2</accession>